<dbReference type="PROSITE" id="PS51671">
    <property type="entry name" value="ACT"/>
    <property type="match status" value="2"/>
</dbReference>
<reference evidence="3" key="1">
    <citation type="journal article" date="2013" name="Stand. Genomic Sci.">
        <title>Complete genome sequence of Desulfocapsa sulfexigens, a marine deltaproteobacterium specialized in disproportionating inorganic sulfur compounds.</title>
        <authorList>
            <person name="Finster K.W."/>
            <person name="Kjeldsen K.U."/>
            <person name="Kube M."/>
            <person name="Reinhardt R."/>
            <person name="Mussmann M."/>
            <person name="Amann R."/>
            <person name="Schreiber L."/>
        </authorList>
    </citation>
    <scope>NUCLEOTIDE SEQUENCE [LARGE SCALE GENOMIC DNA]</scope>
    <source>
        <strain evidence="3">DSM 10523 / SB164P1</strain>
    </source>
</reference>
<dbReference type="PANTHER" id="PTHR34875">
    <property type="entry name" value="UPF0237 PROTEIN MJ1558"/>
    <property type="match status" value="1"/>
</dbReference>
<feature type="domain" description="ACT" evidence="1">
    <location>
        <begin position="99"/>
        <end position="172"/>
    </location>
</feature>
<dbReference type="eggNOG" id="COG2716">
    <property type="taxonomic scope" value="Bacteria"/>
</dbReference>
<proteinExistence type="predicted"/>
<dbReference type="Proteomes" id="UP000011721">
    <property type="component" value="Chromosome"/>
</dbReference>
<dbReference type="InterPro" id="IPR050990">
    <property type="entry name" value="UPF0237/GcvR_regulator"/>
</dbReference>
<dbReference type="PANTHER" id="PTHR34875:SF6">
    <property type="entry name" value="UPF0237 PROTEIN MJ1558"/>
    <property type="match status" value="1"/>
</dbReference>
<accession>M1PMK3</accession>
<name>M1PMK3_DESSD</name>
<evidence type="ECO:0000313" key="2">
    <source>
        <dbReference type="EMBL" id="AGF77676.1"/>
    </source>
</evidence>
<dbReference type="RefSeq" id="WP_015403370.1">
    <property type="nucleotide sequence ID" value="NC_020304.1"/>
</dbReference>
<dbReference type="STRING" id="1167006.UWK_01106"/>
<dbReference type="OrthoDB" id="12860at2"/>
<organism evidence="2 3">
    <name type="scientific">Desulfocapsa sulfexigens (strain DSM 10523 / SB164P1)</name>
    <dbReference type="NCBI Taxonomy" id="1167006"/>
    <lineage>
        <taxon>Bacteria</taxon>
        <taxon>Pseudomonadati</taxon>
        <taxon>Thermodesulfobacteriota</taxon>
        <taxon>Desulfobulbia</taxon>
        <taxon>Desulfobulbales</taxon>
        <taxon>Desulfocapsaceae</taxon>
        <taxon>Desulfocapsa</taxon>
    </lineage>
</organism>
<feature type="domain" description="ACT" evidence="1">
    <location>
        <begin position="7"/>
        <end position="87"/>
    </location>
</feature>
<gene>
    <name evidence="2" type="ordered locus">UWK_01106</name>
</gene>
<keyword evidence="3" id="KW-1185">Reference proteome</keyword>
<evidence type="ECO:0000259" key="1">
    <source>
        <dbReference type="PROSITE" id="PS51671"/>
    </source>
</evidence>
<dbReference type="EMBL" id="CP003985">
    <property type="protein sequence ID" value="AGF77676.1"/>
    <property type="molecule type" value="Genomic_DNA"/>
</dbReference>
<evidence type="ECO:0000313" key="3">
    <source>
        <dbReference type="Proteomes" id="UP000011721"/>
    </source>
</evidence>
<dbReference type="HOGENOM" id="CLU_095322_1_1_7"/>
<protein>
    <submittedName>
        <fullName evidence="2">Glycine cleavage system regulatory protein</fullName>
    </submittedName>
</protein>
<dbReference type="Gene3D" id="3.30.70.260">
    <property type="match status" value="2"/>
</dbReference>
<dbReference type="InterPro" id="IPR002912">
    <property type="entry name" value="ACT_dom"/>
</dbReference>
<sequence length="193" mass="21283">MKNKQFVISVMSKDRPGIISDVTTVIYDLGGDLAGLNQSVLGGYFTMILMVEFPEGVTVETLMKTFSAIGTEPAIEAIIKEVDGVYMYDNRVLPGETYVVTAQGGNRKGLVKLLGDFFYARAINVLDLVTARRDELYTMIFQVDLSHIESMNKLRKELVLLAGKENLDVVLQHNDIYMATNEVGLPLDAIIGG</sequence>
<dbReference type="InterPro" id="IPR045865">
    <property type="entry name" value="ACT-like_dom_sf"/>
</dbReference>
<dbReference type="KEGG" id="dsf:UWK_01106"/>
<dbReference type="Pfam" id="PF13740">
    <property type="entry name" value="ACT_6"/>
    <property type="match status" value="1"/>
</dbReference>
<dbReference type="SUPFAM" id="SSF55021">
    <property type="entry name" value="ACT-like"/>
    <property type="match status" value="2"/>
</dbReference>
<dbReference type="AlphaFoldDB" id="M1PMK3"/>